<name>A0ABQ9RYG5_9PEZI</name>
<dbReference type="Proteomes" id="UP001241169">
    <property type="component" value="Unassembled WGS sequence"/>
</dbReference>
<evidence type="ECO:0000313" key="2">
    <source>
        <dbReference type="EMBL" id="KAK1519200.1"/>
    </source>
</evidence>
<evidence type="ECO:0000256" key="1">
    <source>
        <dbReference type="SAM" id="MobiDB-lite"/>
    </source>
</evidence>
<dbReference type="GeneID" id="85383785"/>
<feature type="region of interest" description="Disordered" evidence="1">
    <location>
        <begin position="165"/>
        <end position="233"/>
    </location>
</feature>
<keyword evidence="3" id="KW-1185">Reference proteome</keyword>
<dbReference type="RefSeq" id="XP_060341462.1">
    <property type="nucleotide sequence ID" value="XM_060499886.1"/>
</dbReference>
<reference evidence="2 3" key="1">
    <citation type="submission" date="2016-10" db="EMBL/GenBank/DDBJ databases">
        <title>The genome sequence of Colletotrichum fioriniae PJ7.</title>
        <authorList>
            <person name="Baroncelli R."/>
        </authorList>
    </citation>
    <scope>NUCLEOTIDE SEQUENCE [LARGE SCALE GENOMIC DNA]</scope>
    <source>
        <strain evidence="2 3">IMI 384185</strain>
    </source>
</reference>
<proteinExistence type="predicted"/>
<dbReference type="EMBL" id="MOPA01000020">
    <property type="protein sequence ID" value="KAK1519200.1"/>
    <property type="molecule type" value="Genomic_DNA"/>
</dbReference>
<organism evidence="2 3">
    <name type="scientific">Colletotrichum paranaense</name>
    <dbReference type="NCBI Taxonomy" id="1914294"/>
    <lineage>
        <taxon>Eukaryota</taxon>
        <taxon>Fungi</taxon>
        <taxon>Dikarya</taxon>
        <taxon>Ascomycota</taxon>
        <taxon>Pezizomycotina</taxon>
        <taxon>Sordariomycetes</taxon>
        <taxon>Hypocreomycetidae</taxon>
        <taxon>Glomerellales</taxon>
        <taxon>Glomerellaceae</taxon>
        <taxon>Colletotrichum</taxon>
        <taxon>Colletotrichum acutatum species complex</taxon>
    </lineage>
</organism>
<feature type="compositionally biased region" description="Polar residues" evidence="1">
    <location>
        <begin position="172"/>
        <end position="185"/>
    </location>
</feature>
<accession>A0ABQ9RYG5</accession>
<sequence length="324" mass="34646">MPIPQAHPQQDLALASRRAAVCTWWLMGNDPRKTWTSIVPRWRGDRWNRLTRQTIDESNRSWFVGPAGNRIVENAIRHPSHSLRAVSVFWSLGIRVRTVTVAAPVISASIGNFLSDDFTVCHEGGACLPLNPNWLARLFPQGRHSCDRAVSERSLVVVVGSSSKPLRLPQASPCNNSTTGASSTAVPPHAHALSEGPELSPVTAAVDSTTVGSGASPSSHPSHRIRPPCPAQQTATKGLGLLSLLRSWDASGASIPSGMQPPVSRDTCIADLRDAQSGLGHTPNVNVTLQMQIPDLLTVTIFISDSTTDTSTAHLPALALSRLS</sequence>
<protein>
    <submittedName>
        <fullName evidence="2">Uncharacterized protein</fullName>
    </submittedName>
</protein>
<comment type="caution">
    <text evidence="2">The sequence shown here is derived from an EMBL/GenBank/DDBJ whole genome shotgun (WGS) entry which is preliminary data.</text>
</comment>
<evidence type="ECO:0000313" key="3">
    <source>
        <dbReference type="Proteomes" id="UP001241169"/>
    </source>
</evidence>
<gene>
    <name evidence="2" type="ORF">CPAR01_15638</name>
</gene>